<dbReference type="InterPro" id="IPR014776">
    <property type="entry name" value="4pyrrole_Mease_sub2"/>
</dbReference>
<keyword evidence="3 8" id="KW-0808">Transferase</keyword>
<dbReference type="EC" id="2.1.1.107" evidence="1"/>
<dbReference type="NCBIfam" id="TIGR01469">
    <property type="entry name" value="cobA_cysG_Cterm"/>
    <property type="match status" value="1"/>
</dbReference>
<dbReference type="InterPro" id="IPR000878">
    <property type="entry name" value="4pyrrol_Mease"/>
</dbReference>
<dbReference type="Proteomes" id="UP001214250">
    <property type="component" value="Chromosome 1"/>
</dbReference>
<dbReference type="InterPro" id="IPR050161">
    <property type="entry name" value="Siro_Cobalamin_biosynth"/>
</dbReference>
<keyword evidence="2 8" id="KW-0489">Methyltransferase</keyword>
<dbReference type="EMBL" id="CP117811">
    <property type="protein sequence ID" value="WDE96809.1"/>
    <property type="molecule type" value="Genomic_DNA"/>
</dbReference>
<evidence type="ECO:0000259" key="7">
    <source>
        <dbReference type="Pfam" id="PF00590"/>
    </source>
</evidence>
<keyword evidence="4" id="KW-0949">S-adenosyl-L-methionine</keyword>
<proteinExistence type="predicted"/>
<evidence type="ECO:0000313" key="8">
    <source>
        <dbReference type="EMBL" id="WDE96809.1"/>
    </source>
</evidence>
<dbReference type="PANTHER" id="PTHR45790">
    <property type="entry name" value="SIROHEME SYNTHASE-RELATED"/>
    <property type="match status" value="1"/>
</dbReference>
<evidence type="ECO:0000256" key="2">
    <source>
        <dbReference type="ARBA" id="ARBA00022603"/>
    </source>
</evidence>
<evidence type="ECO:0000256" key="1">
    <source>
        <dbReference type="ARBA" id="ARBA00012162"/>
    </source>
</evidence>
<comment type="pathway">
    <text evidence="6">Porphyrin-containing compound metabolism; siroheme biosynthesis; precorrin-2 from uroporphyrinogen III: step 1/1.</text>
</comment>
<feature type="domain" description="Tetrapyrrole methylase" evidence="7">
    <location>
        <begin position="100"/>
        <end position="306"/>
    </location>
</feature>
<dbReference type="RefSeq" id="WP_274150874.1">
    <property type="nucleotide sequence ID" value="NZ_CP117811.1"/>
</dbReference>
<evidence type="ECO:0000256" key="6">
    <source>
        <dbReference type="ARBA" id="ARBA00025705"/>
    </source>
</evidence>
<dbReference type="GO" id="GO:0032259">
    <property type="term" value="P:methylation"/>
    <property type="evidence" value="ECO:0007669"/>
    <property type="project" value="UniProtKB-KW"/>
</dbReference>
<accession>A0ABY7VU19</accession>
<dbReference type="InterPro" id="IPR014777">
    <property type="entry name" value="4pyrrole_Mease_sub1"/>
</dbReference>
<name>A0ABY7VU19_9BACT</name>
<dbReference type="Gene3D" id="3.40.1010.10">
    <property type="entry name" value="Cobalt-precorrin-4 Transmethylase, Domain 1"/>
    <property type="match status" value="1"/>
</dbReference>
<dbReference type="GO" id="GO:0004851">
    <property type="term" value="F:uroporphyrin-III C-methyltransferase activity"/>
    <property type="evidence" value="ECO:0007669"/>
    <property type="project" value="UniProtKB-EC"/>
</dbReference>
<dbReference type="CDD" id="cd11642">
    <property type="entry name" value="SUMT"/>
    <property type="match status" value="1"/>
</dbReference>
<evidence type="ECO:0000256" key="4">
    <source>
        <dbReference type="ARBA" id="ARBA00022691"/>
    </source>
</evidence>
<keyword evidence="9" id="KW-1185">Reference proteome</keyword>
<dbReference type="NCBIfam" id="NF004790">
    <property type="entry name" value="PRK06136.1"/>
    <property type="match status" value="1"/>
</dbReference>
<reference evidence="8 9" key="1">
    <citation type="submission" date="2023-02" db="EMBL/GenBank/DDBJ databases">
        <title>Genome sequence of Lentisphaera profundi SAORIC-696.</title>
        <authorList>
            <person name="Kim e."/>
            <person name="Cho J.-C."/>
            <person name="Choi A."/>
            <person name="Kang I."/>
        </authorList>
    </citation>
    <scope>NUCLEOTIDE SEQUENCE [LARGE SCALE GENOMIC DNA]</scope>
    <source>
        <strain evidence="8 9">SAORIC-696</strain>
    </source>
</reference>
<dbReference type="SUPFAM" id="SSF53790">
    <property type="entry name" value="Tetrapyrrole methylase"/>
    <property type="match status" value="1"/>
</dbReference>
<sequence>MKYLGNFFCMNLARDLVAKFTELMPETEFIAQGNDEPSDYHKNLLDLKNGLVDFLVWPKEDFPGSVEAEYDYFTHEKASIVFLKTNKQLRHLRQAFAYPVSFVGAGPGEPEWITVEGLNYLKNCDVCFYDALVNPQILNNISPTAEKKYVGKRGDSASFDQSELNELIFKAVRDGRKVLRLKGGDAGILGRIQDEVDLLQEHELSWSISPGITAAQALAPCTGTYLTSRGVSDRVILTTARQAGGGLNQLMHFDRATLVIYMGILSIKKICSQLLEAGYPKDLPAMLAMNLGRSDCQELRGKLSNIAELAEQNNLRPPGLVVFGDTAGVKSFPSYSPLLGRRVLVVGGKNSQWQKEESFLRYCGAKPIYIEKVEDYNKQDLKFPEYDDVIFLDARAVYDFQGLFPKYQSEVNYVCLKEDISVSFECLYEQKAELVGSNLLASESLRQCISRDYLGALFTQ</sequence>
<dbReference type="Gene3D" id="3.30.950.10">
    <property type="entry name" value="Methyltransferase, Cobalt-precorrin-4 Transmethylase, Domain 2"/>
    <property type="match status" value="1"/>
</dbReference>
<evidence type="ECO:0000256" key="3">
    <source>
        <dbReference type="ARBA" id="ARBA00022679"/>
    </source>
</evidence>
<evidence type="ECO:0000256" key="5">
    <source>
        <dbReference type="ARBA" id="ARBA00023244"/>
    </source>
</evidence>
<dbReference type="Pfam" id="PF00590">
    <property type="entry name" value="TP_methylase"/>
    <property type="match status" value="1"/>
</dbReference>
<evidence type="ECO:0000313" key="9">
    <source>
        <dbReference type="Proteomes" id="UP001214250"/>
    </source>
</evidence>
<organism evidence="8 9">
    <name type="scientific">Lentisphaera profundi</name>
    <dbReference type="NCBI Taxonomy" id="1658616"/>
    <lineage>
        <taxon>Bacteria</taxon>
        <taxon>Pseudomonadati</taxon>
        <taxon>Lentisphaerota</taxon>
        <taxon>Lentisphaeria</taxon>
        <taxon>Lentisphaerales</taxon>
        <taxon>Lentisphaeraceae</taxon>
        <taxon>Lentisphaera</taxon>
    </lineage>
</organism>
<keyword evidence="5" id="KW-0627">Porphyrin biosynthesis</keyword>
<dbReference type="PANTHER" id="PTHR45790:SF3">
    <property type="entry name" value="S-ADENOSYL-L-METHIONINE-DEPENDENT UROPORPHYRINOGEN III METHYLTRANSFERASE, CHLOROPLASTIC"/>
    <property type="match status" value="1"/>
</dbReference>
<dbReference type="InterPro" id="IPR006366">
    <property type="entry name" value="CobA/CysG_C"/>
</dbReference>
<gene>
    <name evidence="8" type="primary">cobA</name>
    <name evidence="8" type="ORF">PQO03_02390</name>
</gene>
<protein>
    <recommendedName>
        <fullName evidence="1">uroporphyrinogen-III C-methyltransferase</fullName>
        <ecNumber evidence="1">2.1.1.107</ecNumber>
    </recommendedName>
</protein>
<dbReference type="InterPro" id="IPR035996">
    <property type="entry name" value="4pyrrol_Methylase_sf"/>
</dbReference>